<dbReference type="InterPro" id="IPR001304">
    <property type="entry name" value="C-type_lectin-like"/>
</dbReference>
<keyword evidence="1" id="KW-1015">Disulfide bond</keyword>
<reference evidence="4" key="1">
    <citation type="submission" date="2020-11" db="EMBL/GenBank/DDBJ databases">
        <authorList>
            <person name="Tran Van P."/>
        </authorList>
    </citation>
    <scope>NUCLEOTIDE SEQUENCE</scope>
</reference>
<sequence>YRAFNQGQSPDDRQVGSENDPKRSRVSFADVTTEYASNEDKNSQPSFHDQFLKFMVPAGYLVHSEGVCGDGWDLFHHENDNICYKYYPDGLGDYHTVATACKGDLNSSLPIINSQAEQDFFNKLIVKYKMIENVWLDASIKGKHIVWTDNSNADYENWLAGRPANESNCVEMLPDQVSMGKWEDISCAKKNSYICKRFVAWSSEQMERVIRENSVQITLLQNCPLPIGFIYVQLPGQADPKTLWPKSTWYDVTSAYAGQFFRAEGGDSLAFGAGVQPGDAPKLEHVHAEYNDGMNRDIDISPGVYSQWLYTGDNAGLIGHRQSLTMLVSSVEVRPRNQAVRLFKRDK</sequence>
<feature type="region of interest" description="Disordered" evidence="2">
    <location>
        <begin position="1"/>
        <end position="26"/>
    </location>
</feature>
<evidence type="ECO:0000256" key="2">
    <source>
        <dbReference type="SAM" id="MobiDB-lite"/>
    </source>
</evidence>
<dbReference type="EMBL" id="CAJPIZ010014428">
    <property type="protein sequence ID" value="CAG2114766.1"/>
    <property type="molecule type" value="Genomic_DNA"/>
</dbReference>
<dbReference type="CDD" id="cd00037">
    <property type="entry name" value="CLECT"/>
    <property type="match status" value="1"/>
</dbReference>
<dbReference type="InterPro" id="IPR016187">
    <property type="entry name" value="CTDL_fold"/>
</dbReference>
<dbReference type="InterPro" id="IPR016186">
    <property type="entry name" value="C-type_lectin-like/link_sf"/>
</dbReference>
<feature type="compositionally biased region" description="Basic and acidic residues" evidence="2">
    <location>
        <begin position="10"/>
        <end position="23"/>
    </location>
</feature>
<evidence type="ECO:0000259" key="3">
    <source>
        <dbReference type="PROSITE" id="PS50041"/>
    </source>
</evidence>
<keyword evidence="5" id="KW-1185">Reference proteome</keyword>
<dbReference type="PANTHER" id="PTHR22803">
    <property type="entry name" value="MANNOSE, PHOSPHOLIPASE, LECTIN RECEPTOR RELATED"/>
    <property type="match status" value="1"/>
</dbReference>
<dbReference type="Proteomes" id="UP000759131">
    <property type="component" value="Unassembled WGS sequence"/>
</dbReference>
<dbReference type="EMBL" id="OC869003">
    <property type="protein sequence ID" value="CAD7634336.1"/>
    <property type="molecule type" value="Genomic_DNA"/>
</dbReference>
<dbReference type="Gene3D" id="3.10.100.10">
    <property type="entry name" value="Mannose-Binding Protein A, subunit A"/>
    <property type="match status" value="1"/>
</dbReference>
<evidence type="ECO:0000313" key="4">
    <source>
        <dbReference type="EMBL" id="CAD7634336.1"/>
    </source>
</evidence>
<dbReference type="SMART" id="SM00034">
    <property type="entry name" value="CLECT"/>
    <property type="match status" value="1"/>
</dbReference>
<feature type="non-terminal residue" evidence="4">
    <location>
        <position position="1"/>
    </location>
</feature>
<evidence type="ECO:0000256" key="1">
    <source>
        <dbReference type="ARBA" id="ARBA00023157"/>
    </source>
</evidence>
<proteinExistence type="predicted"/>
<dbReference type="PROSITE" id="PS00615">
    <property type="entry name" value="C_TYPE_LECTIN_1"/>
    <property type="match status" value="1"/>
</dbReference>
<dbReference type="InterPro" id="IPR050111">
    <property type="entry name" value="C-type_lectin/snaclec_domain"/>
</dbReference>
<name>A0A7R9L3J3_9ACAR</name>
<evidence type="ECO:0000313" key="5">
    <source>
        <dbReference type="Proteomes" id="UP000759131"/>
    </source>
</evidence>
<protein>
    <recommendedName>
        <fullName evidence="3">C-type lectin domain-containing protein</fullName>
    </recommendedName>
</protein>
<organism evidence="4">
    <name type="scientific">Medioppia subpectinata</name>
    <dbReference type="NCBI Taxonomy" id="1979941"/>
    <lineage>
        <taxon>Eukaryota</taxon>
        <taxon>Metazoa</taxon>
        <taxon>Ecdysozoa</taxon>
        <taxon>Arthropoda</taxon>
        <taxon>Chelicerata</taxon>
        <taxon>Arachnida</taxon>
        <taxon>Acari</taxon>
        <taxon>Acariformes</taxon>
        <taxon>Sarcoptiformes</taxon>
        <taxon>Oribatida</taxon>
        <taxon>Brachypylina</taxon>
        <taxon>Oppioidea</taxon>
        <taxon>Oppiidae</taxon>
        <taxon>Medioppia</taxon>
    </lineage>
</organism>
<gene>
    <name evidence="4" type="ORF">OSB1V03_LOCUS14732</name>
</gene>
<dbReference type="Pfam" id="PF00059">
    <property type="entry name" value="Lectin_C"/>
    <property type="match status" value="1"/>
</dbReference>
<dbReference type="InterPro" id="IPR018378">
    <property type="entry name" value="C-type_lectin_CS"/>
</dbReference>
<dbReference type="PROSITE" id="PS50041">
    <property type="entry name" value="C_TYPE_LECTIN_2"/>
    <property type="match status" value="1"/>
</dbReference>
<dbReference type="SUPFAM" id="SSF56436">
    <property type="entry name" value="C-type lectin-like"/>
    <property type="match status" value="1"/>
</dbReference>
<dbReference type="OrthoDB" id="6480597at2759"/>
<dbReference type="AlphaFoldDB" id="A0A7R9L3J3"/>
<feature type="domain" description="C-type lectin" evidence="3">
    <location>
        <begin position="79"/>
        <end position="196"/>
    </location>
</feature>
<accession>A0A7R9L3J3</accession>